<keyword evidence="2" id="KW-0597">Phosphoprotein</keyword>
<reference evidence="4" key="2">
    <citation type="submission" date="2020-09" db="EMBL/GenBank/DDBJ databases">
        <authorList>
            <person name="Sun Q."/>
            <person name="Kim S."/>
        </authorList>
    </citation>
    <scope>NUCLEOTIDE SEQUENCE</scope>
    <source>
        <strain evidence="4">KCTC 42249</strain>
    </source>
</reference>
<dbReference type="GO" id="GO:0000160">
    <property type="term" value="P:phosphorelay signal transduction system"/>
    <property type="evidence" value="ECO:0007669"/>
    <property type="project" value="UniProtKB-KW"/>
</dbReference>
<organism evidence="4 5">
    <name type="scientific">Tianweitania populi</name>
    <dbReference type="NCBI Taxonomy" id="1607949"/>
    <lineage>
        <taxon>Bacteria</taxon>
        <taxon>Pseudomonadati</taxon>
        <taxon>Pseudomonadota</taxon>
        <taxon>Alphaproteobacteria</taxon>
        <taxon>Hyphomicrobiales</taxon>
        <taxon>Phyllobacteriaceae</taxon>
        <taxon>Tianweitania</taxon>
    </lineage>
</organism>
<dbReference type="AlphaFoldDB" id="A0A8J3GJN0"/>
<accession>A0A8J3GJN0</accession>
<dbReference type="InterPro" id="IPR008207">
    <property type="entry name" value="Sig_transdc_His_kin_Hpt_dom"/>
</dbReference>
<dbReference type="SUPFAM" id="SSF47226">
    <property type="entry name" value="Histidine-containing phosphotransfer domain, HPT domain"/>
    <property type="match status" value="1"/>
</dbReference>
<evidence type="ECO:0000313" key="4">
    <source>
        <dbReference type="EMBL" id="GHD10062.1"/>
    </source>
</evidence>
<evidence type="ECO:0000256" key="1">
    <source>
        <dbReference type="ARBA" id="ARBA00023012"/>
    </source>
</evidence>
<dbReference type="Proteomes" id="UP000630142">
    <property type="component" value="Unassembled WGS sequence"/>
</dbReference>
<dbReference type="InterPro" id="IPR036641">
    <property type="entry name" value="HPT_dom_sf"/>
</dbReference>
<keyword evidence="1" id="KW-0902">Two-component regulatory system</keyword>
<dbReference type="EMBL" id="BMZQ01000001">
    <property type="protein sequence ID" value="GHD10062.1"/>
    <property type="molecule type" value="Genomic_DNA"/>
</dbReference>
<keyword evidence="4" id="KW-0808">Transferase</keyword>
<evidence type="ECO:0000259" key="3">
    <source>
        <dbReference type="PROSITE" id="PS50894"/>
    </source>
</evidence>
<evidence type="ECO:0000256" key="2">
    <source>
        <dbReference type="PROSITE-ProRule" id="PRU00110"/>
    </source>
</evidence>
<reference evidence="4" key="1">
    <citation type="journal article" date="2014" name="Int. J. Syst. Evol. Microbiol.">
        <title>Complete genome sequence of Corynebacterium casei LMG S-19264T (=DSM 44701T), isolated from a smear-ripened cheese.</title>
        <authorList>
            <consortium name="US DOE Joint Genome Institute (JGI-PGF)"/>
            <person name="Walter F."/>
            <person name="Albersmeier A."/>
            <person name="Kalinowski J."/>
            <person name="Ruckert C."/>
        </authorList>
    </citation>
    <scope>NUCLEOTIDE SEQUENCE</scope>
    <source>
        <strain evidence="4">KCTC 42249</strain>
    </source>
</reference>
<name>A0A8J3GJN0_9HYPH</name>
<protein>
    <submittedName>
        <fullName evidence="4">Histidine kinase</fullName>
    </submittedName>
</protein>
<dbReference type="GO" id="GO:0004672">
    <property type="term" value="F:protein kinase activity"/>
    <property type="evidence" value="ECO:0007669"/>
    <property type="project" value="UniProtKB-ARBA"/>
</dbReference>
<sequence length="128" mass="13644">MKMVEGAAAIAAEHVPLAANDSSAMSSERPIDLHYLAGQTMGDRELQGEVLALFRQQVRTVAEAIEQASEDDRKQLAHGLRGSAAGIGAAAIARCSAEVEHDPTSREKIAHLLRLIDEALAFIDELAS</sequence>
<keyword evidence="5" id="KW-1185">Reference proteome</keyword>
<keyword evidence="4" id="KW-0418">Kinase</keyword>
<dbReference type="PROSITE" id="PS50894">
    <property type="entry name" value="HPT"/>
    <property type="match status" value="1"/>
</dbReference>
<feature type="domain" description="HPt" evidence="3">
    <location>
        <begin position="39"/>
        <end position="128"/>
    </location>
</feature>
<dbReference type="RefSeq" id="WP_189502404.1">
    <property type="nucleotide sequence ID" value="NZ_BMZQ01000001.1"/>
</dbReference>
<proteinExistence type="predicted"/>
<dbReference type="Gene3D" id="1.20.120.160">
    <property type="entry name" value="HPT domain"/>
    <property type="match status" value="1"/>
</dbReference>
<dbReference type="Pfam" id="PF01627">
    <property type="entry name" value="Hpt"/>
    <property type="match status" value="1"/>
</dbReference>
<gene>
    <name evidence="4" type="ORF">GCM10016234_11480</name>
</gene>
<comment type="caution">
    <text evidence="4">The sequence shown here is derived from an EMBL/GenBank/DDBJ whole genome shotgun (WGS) entry which is preliminary data.</text>
</comment>
<evidence type="ECO:0000313" key="5">
    <source>
        <dbReference type="Proteomes" id="UP000630142"/>
    </source>
</evidence>
<feature type="modified residue" description="Phosphohistidine" evidence="2">
    <location>
        <position position="78"/>
    </location>
</feature>